<name>A0A9P7RIV6_9PEZI</name>
<feature type="region of interest" description="Disordered" evidence="1">
    <location>
        <begin position="50"/>
        <end position="75"/>
    </location>
</feature>
<proteinExistence type="predicted"/>
<keyword evidence="3" id="KW-1185">Reference proteome</keyword>
<accession>A0A9P7RIV6</accession>
<gene>
    <name evidence="2" type="ORF">JMJ77_006233</name>
</gene>
<organism evidence="2 3">
    <name type="scientific">Colletotrichum scovillei</name>
    <dbReference type="NCBI Taxonomy" id="1209932"/>
    <lineage>
        <taxon>Eukaryota</taxon>
        <taxon>Fungi</taxon>
        <taxon>Dikarya</taxon>
        <taxon>Ascomycota</taxon>
        <taxon>Pezizomycotina</taxon>
        <taxon>Sordariomycetes</taxon>
        <taxon>Hypocreomycetidae</taxon>
        <taxon>Glomerellales</taxon>
        <taxon>Glomerellaceae</taxon>
        <taxon>Colletotrichum</taxon>
        <taxon>Colletotrichum acutatum species complex</taxon>
    </lineage>
</organism>
<evidence type="ECO:0000256" key="1">
    <source>
        <dbReference type="SAM" id="MobiDB-lite"/>
    </source>
</evidence>
<dbReference type="Proteomes" id="UP000699042">
    <property type="component" value="Unassembled WGS sequence"/>
</dbReference>
<reference evidence="2" key="1">
    <citation type="submission" date="2021-05" db="EMBL/GenBank/DDBJ databases">
        <title>Comparative genomics of three Colletotrichum scovillei strains and genetic complementation revealed genes involved fungal growth and virulence on chili pepper.</title>
        <authorList>
            <person name="Hsieh D.-K."/>
            <person name="Chuang S.-C."/>
            <person name="Chen C.-Y."/>
            <person name="Chao Y.-T."/>
            <person name="Lu M.-Y.J."/>
            <person name="Lee M.-H."/>
            <person name="Shih M.-C."/>
        </authorList>
    </citation>
    <scope>NUCLEOTIDE SEQUENCE</scope>
    <source>
        <strain evidence="2">Coll-153</strain>
    </source>
</reference>
<comment type="caution">
    <text evidence="2">The sequence shown here is derived from an EMBL/GenBank/DDBJ whole genome shotgun (WGS) entry which is preliminary data.</text>
</comment>
<dbReference type="EMBL" id="JAESDN010000001">
    <property type="protein sequence ID" value="KAG7058864.1"/>
    <property type="molecule type" value="Genomic_DNA"/>
</dbReference>
<evidence type="ECO:0000313" key="3">
    <source>
        <dbReference type="Proteomes" id="UP000699042"/>
    </source>
</evidence>
<dbReference type="AlphaFoldDB" id="A0A9P7RIV6"/>
<feature type="non-terminal residue" evidence="2">
    <location>
        <position position="75"/>
    </location>
</feature>
<evidence type="ECO:0000313" key="2">
    <source>
        <dbReference type="EMBL" id="KAG7058864.1"/>
    </source>
</evidence>
<protein>
    <submittedName>
        <fullName evidence="2">Uncharacterized protein</fullName>
    </submittedName>
</protein>
<sequence>AHLFVRSAIRLTRLEFQRLNLAFPVVEQSPSGFSVTAYAASPQLAFAPEQGPECTLQRRRRSRCGRGPASDLDVS</sequence>